<dbReference type="AlphaFoldDB" id="A0A251UC99"/>
<reference evidence="4" key="2">
    <citation type="submission" date="2017-02" db="EMBL/GenBank/DDBJ databases">
        <title>Sunflower complete genome.</title>
        <authorList>
            <person name="Langlade N."/>
            <person name="Munos S."/>
        </authorList>
    </citation>
    <scope>NUCLEOTIDE SEQUENCE [LARGE SCALE GENOMIC DNA]</scope>
    <source>
        <tissue evidence="4">Leaves</tissue>
    </source>
</reference>
<feature type="compositionally biased region" description="Polar residues" evidence="2">
    <location>
        <begin position="639"/>
        <end position="650"/>
    </location>
</feature>
<reference evidence="3 5" key="1">
    <citation type="journal article" date="2017" name="Nature">
        <title>The sunflower genome provides insights into oil metabolism, flowering and Asterid evolution.</title>
        <authorList>
            <person name="Badouin H."/>
            <person name="Gouzy J."/>
            <person name="Grassa C.J."/>
            <person name="Murat F."/>
            <person name="Staton S.E."/>
            <person name="Cottret L."/>
            <person name="Lelandais-Briere C."/>
            <person name="Owens G.L."/>
            <person name="Carrere S."/>
            <person name="Mayjonade B."/>
            <person name="Legrand L."/>
            <person name="Gill N."/>
            <person name="Kane N.C."/>
            <person name="Bowers J.E."/>
            <person name="Hubner S."/>
            <person name="Bellec A."/>
            <person name="Berard A."/>
            <person name="Berges H."/>
            <person name="Blanchet N."/>
            <person name="Boniface M.C."/>
            <person name="Brunel D."/>
            <person name="Catrice O."/>
            <person name="Chaidir N."/>
            <person name="Claudel C."/>
            <person name="Donnadieu C."/>
            <person name="Faraut T."/>
            <person name="Fievet G."/>
            <person name="Helmstetter N."/>
            <person name="King M."/>
            <person name="Knapp S.J."/>
            <person name="Lai Z."/>
            <person name="Le Paslier M.C."/>
            <person name="Lippi Y."/>
            <person name="Lorenzon L."/>
            <person name="Mandel J.R."/>
            <person name="Marage G."/>
            <person name="Marchand G."/>
            <person name="Marquand E."/>
            <person name="Bret-Mestries E."/>
            <person name="Morien E."/>
            <person name="Nambeesan S."/>
            <person name="Nguyen T."/>
            <person name="Pegot-Espagnet P."/>
            <person name="Pouilly N."/>
            <person name="Raftis F."/>
            <person name="Sallet E."/>
            <person name="Schiex T."/>
            <person name="Thomas J."/>
            <person name="Vandecasteele C."/>
            <person name="Vares D."/>
            <person name="Vear F."/>
            <person name="Vautrin S."/>
            <person name="Crespi M."/>
            <person name="Mangin B."/>
            <person name="Burke J.M."/>
            <person name="Salse J."/>
            <person name="Munos S."/>
            <person name="Vincourt P."/>
            <person name="Rieseberg L.H."/>
            <person name="Langlade N.B."/>
        </authorList>
    </citation>
    <scope>NUCLEOTIDE SEQUENCE [LARGE SCALE GENOMIC DNA]</scope>
    <source>
        <strain evidence="5">cv. SF193</strain>
        <tissue evidence="3">Leaves</tissue>
    </source>
</reference>
<evidence type="ECO:0000256" key="1">
    <source>
        <dbReference type="SAM" id="Coils"/>
    </source>
</evidence>
<feature type="coiled-coil region" evidence="1">
    <location>
        <begin position="430"/>
        <end position="457"/>
    </location>
</feature>
<keyword evidence="1" id="KW-0175">Coiled coil</keyword>
<keyword evidence="5" id="KW-1185">Reference proteome</keyword>
<evidence type="ECO:0000256" key="2">
    <source>
        <dbReference type="SAM" id="MobiDB-lite"/>
    </source>
</evidence>
<evidence type="ECO:0000313" key="5">
    <source>
        <dbReference type="Proteomes" id="UP000215914"/>
    </source>
</evidence>
<accession>A0A251UC99</accession>
<dbReference type="PANTHER" id="PTHR34121">
    <property type="entry name" value="MYOSIN-11"/>
    <property type="match status" value="1"/>
</dbReference>
<protein>
    <submittedName>
        <fullName evidence="4">Uncharacterized protein</fullName>
    </submittedName>
</protein>
<feature type="compositionally biased region" description="Polar residues" evidence="2">
    <location>
        <begin position="712"/>
        <end position="728"/>
    </location>
</feature>
<dbReference type="PANTHER" id="PTHR34121:SF7">
    <property type="match status" value="1"/>
</dbReference>
<dbReference type="STRING" id="4232.A0A251UC99"/>
<evidence type="ECO:0000313" key="3">
    <source>
        <dbReference type="EMBL" id="KAF5799332.1"/>
    </source>
</evidence>
<feature type="region of interest" description="Disordered" evidence="2">
    <location>
        <begin position="688"/>
        <end position="764"/>
    </location>
</feature>
<name>A0A251UC99_HELAN</name>
<feature type="compositionally biased region" description="Basic and acidic residues" evidence="2">
    <location>
        <begin position="729"/>
        <end position="739"/>
    </location>
</feature>
<evidence type="ECO:0000313" key="4">
    <source>
        <dbReference type="EMBL" id="OTG20709.1"/>
    </source>
</evidence>
<dbReference type="Proteomes" id="UP000215914">
    <property type="component" value="Chromosome 7"/>
</dbReference>
<feature type="compositionally biased region" description="Basic and acidic residues" evidence="2">
    <location>
        <begin position="156"/>
        <end position="175"/>
    </location>
</feature>
<sequence length="764" mass="86594">MKTEAKRMANGPYPKRPNKKQNLVYQIHKYQFNLSFFFNKSNSVVAFHNHFSDSHSMAWLRSAMQKAAEVRGRSTFGDAVRTHTGYNAIRSGDVFSMGAKMLHDRFAALNIRSYKEAVKRLEEVAASSQGEERVQLLRRWVASLREIERFNSGSAKNDEKSLDETYTSADKHDSPGKSDVALYYDQDLGVSPVNFRDVFLHSQALEGITMSMILGAPNEEETLLLHELFGLCLAGGEEVHDVIVDRIVDLSKVFAVYDDEVLAKRKELLQLAKDAITGLKVNADILRIDSEVSEIQQNLKRIEHQELRIESDEYSPDATSDATLKVIKESVSPIRLCCRLESLLLKKRLLNNGDTPEDHAHKVDKLKVLSESLLSSASKTERRISDHRQQKEEALHIRVAKTGEVSQIEKDLGAEISVLEKQQYELEHDLNKVKSSLAAANAQLQLAREEREQFDDANNQLLVHFKSKEDELSKAIISYRTEADTCSAFVEFLEASWAFQFSFMQQKEKKVNDELEIHEEYFVDMAKSLLSAYKDALEPAIINVKKRMKNLKRYEKAIDPDEEFLQDIERRRALEQAYLAAESKVITIFEAADSVKEQFYHEIDNVSRKGVERVSELCDIIEKVKVEFESLAKPPLRGSKSTHGGQFSSKESPRKDASPASKRVLPVDIKSILTQKLVIRPPLIKPYIPLGGSSENSPSHRVDNDMQEENETTNITEFQESNMPQPSTSEDKKFLEPSKETSSPSSVGESDKFLDVDEEPAKSA</sequence>
<feature type="region of interest" description="Disordered" evidence="2">
    <location>
        <begin position="154"/>
        <end position="175"/>
    </location>
</feature>
<dbReference type="OMA" id="IAFMEAT"/>
<proteinExistence type="predicted"/>
<dbReference type="EMBL" id="CM007896">
    <property type="protein sequence ID" value="OTG20709.1"/>
    <property type="molecule type" value="Genomic_DNA"/>
</dbReference>
<dbReference type="Gramene" id="mRNA:HanXRQr2_Chr07g0303341">
    <property type="protein sequence ID" value="mRNA:HanXRQr2_Chr07g0303341"/>
    <property type="gene ID" value="HanXRQr2_Chr07g0303341"/>
</dbReference>
<dbReference type="InParanoid" id="A0A251UC99"/>
<gene>
    <name evidence="4" type="ORF">HannXRQ_Chr07g0196081</name>
    <name evidence="3" type="ORF">HanXRQr2_Chr07g0303341</name>
</gene>
<dbReference type="EMBL" id="MNCJ02000322">
    <property type="protein sequence ID" value="KAF5799332.1"/>
    <property type="molecule type" value="Genomic_DNA"/>
</dbReference>
<organism evidence="4 5">
    <name type="scientific">Helianthus annuus</name>
    <name type="common">Common sunflower</name>
    <dbReference type="NCBI Taxonomy" id="4232"/>
    <lineage>
        <taxon>Eukaryota</taxon>
        <taxon>Viridiplantae</taxon>
        <taxon>Streptophyta</taxon>
        <taxon>Embryophyta</taxon>
        <taxon>Tracheophyta</taxon>
        <taxon>Spermatophyta</taxon>
        <taxon>Magnoliopsida</taxon>
        <taxon>eudicotyledons</taxon>
        <taxon>Gunneridae</taxon>
        <taxon>Pentapetalae</taxon>
        <taxon>asterids</taxon>
        <taxon>campanulids</taxon>
        <taxon>Asterales</taxon>
        <taxon>Asteraceae</taxon>
        <taxon>Asteroideae</taxon>
        <taxon>Heliantheae alliance</taxon>
        <taxon>Heliantheae</taxon>
        <taxon>Helianthus</taxon>
    </lineage>
</organism>
<reference evidence="3" key="3">
    <citation type="submission" date="2020-06" db="EMBL/GenBank/DDBJ databases">
        <title>Helianthus annuus Genome sequencing and assembly Release 2.</title>
        <authorList>
            <person name="Gouzy J."/>
            <person name="Langlade N."/>
            <person name="Munos S."/>
        </authorList>
    </citation>
    <scope>NUCLEOTIDE SEQUENCE</scope>
    <source>
        <tissue evidence="3">Leaves</tissue>
    </source>
</reference>
<feature type="region of interest" description="Disordered" evidence="2">
    <location>
        <begin position="634"/>
        <end position="662"/>
    </location>
</feature>
<feature type="compositionally biased region" description="Basic and acidic residues" evidence="2">
    <location>
        <begin position="749"/>
        <end position="764"/>
    </location>
</feature>